<name>A0A6I8NN14_ORNAN</name>
<dbReference type="Gene3D" id="2.30.30.140">
    <property type="match status" value="1"/>
</dbReference>
<feature type="region of interest" description="Disordered" evidence="10">
    <location>
        <begin position="899"/>
        <end position="928"/>
    </location>
</feature>
<feature type="region of interest" description="Disordered" evidence="10">
    <location>
        <begin position="947"/>
        <end position="966"/>
    </location>
</feature>
<dbReference type="GeneTree" id="ENSGT00940000159902"/>
<dbReference type="CDD" id="cd09975">
    <property type="entry name" value="LOTUS_2_TDRD5"/>
    <property type="match status" value="1"/>
</dbReference>
<feature type="domain" description="Tudor" evidence="11">
    <location>
        <begin position="593"/>
        <end position="651"/>
    </location>
</feature>
<evidence type="ECO:0000259" key="11">
    <source>
        <dbReference type="PROSITE" id="PS50304"/>
    </source>
</evidence>
<dbReference type="PROSITE" id="PS51644">
    <property type="entry name" value="HTH_OST"/>
    <property type="match status" value="3"/>
</dbReference>
<dbReference type="PROSITE" id="PS50304">
    <property type="entry name" value="TUDOR"/>
    <property type="match status" value="1"/>
</dbReference>
<evidence type="ECO:0000259" key="12">
    <source>
        <dbReference type="PROSITE" id="PS51644"/>
    </source>
</evidence>
<evidence type="ECO:0000256" key="5">
    <source>
        <dbReference type="ARBA" id="ARBA00022490"/>
    </source>
</evidence>
<dbReference type="GO" id="GO:0045202">
    <property type="term" value="C:synapse"/>
    <property type="evidence" value="ECO:0007669"/>
    <property type="project" value="Ensembl"/>
</dbReference>
<evidence type="ECO:0000256" key="3">
    <source>
        <dbReference type="ARBA" id="ARBA00013420"/>
    </source>
</evidence>
<keyword evidence="7" id="KW-0221">Differentiation</keyword>
<evidence type="ECO:0000256" key="9">
    <source>
        <dbReference type="ARBA" id="ARBA00025363"/>
    </source>
</evidence>
<dbReference type="InParanoid" id="A0A6I8NN14"/>
<dbReference type="Pfam" id="PF12872">
    <property type="entry name" value="OST-HTH"/>
    <property type="match status" value="3"/>
</dbReference>
<comment type="subcellular location">
    <subcellularLocation>
        <location evidence="1">Cytoplasm</location>
    </subcellularLocation>
</comment>
<protein>
    <recommendedName>
        <fullName evidence="3">Tudor domain-containing protein 5</fullName>
    </recommendedName>
</protein>
<keyword evidence="5" id="KW-0963">Cytoplasm</keyword>
<feature type="compositionally biased region" description="Basic and acidic residues" evidence="10">
    <location>
        <begin position="909"/>
        <end position="921"/>
    </location>
</feature>
<comment type="function">
    <text evidence="9">Required during spermiogenesis to participate in the repression transposable elements and prevent their mobilization, which is essential for the germline integrity. Probably acts via the piRNA metabolic process, which mediates the repression of transposable elements during meiosis by forming complexes composed of piRNAs and Piwi proteins and govern the methylation and subsequent repression of transposons. Required for chromatoid body (CB) assembly.</text>
</comment>
<dbReference type="InterPro" id="IPR037982">
    <property type="entry name" value="TDRD5_LOTUS_2"/>
</dbReference>
<dbReference type="GO" id="GO:0033391">
    <property type="term" value="C:chromatoid body"/>
    <property type="evidence" value="ECO:0007669"/>
    <property type="project" value="Ensembl"/>
</dbReference>
<feature type="compositionally biased region" description="Basic and acidic residues" evidence="10">
    <location>
        <begin position="814"/>
        <end position="833"/>
    </location>
</feature>
<feature type="region of interest" description="Disordered" evidence="10">
    <location>
        <begin position="147"/>
        <end position="174"/>
    </location>
</feature>
<dbReference type="PANTHER" id="PTHR22948">
    <property type="entry name" value="TUDOR DOMAIN CONTAINING PROTEIN"/>
    <property type="match status" value="1"/>
</dbReference>
<gene>
    <name evidence="13" type="primary">TDRD5</name>
</gene>
<feature type="domain" description="HTH OST-type" evidence="12">
    <location>
        <begin position="56"/>
        <end position="129"/>
    </location>
</feature>
<dbReference type="FunFam" id="3.30.420.610:FF:000011">
    <property type="entry name" value="tudor domain-containing protein 5 isoform X3"/>
    <property type="match status" value="1"/>
</dbReference>
<dbReference type="CDD" id="cd09976">
    <property type="entry name" value="LOTUS_3_TDRD5"/>
    <property type="match status" value="1"/>
</dbReference>
<dbReference type="InterPro" id="IPR002999">
    <property type="entry name" value="Tudor"/>
</dbReference>
<evidence type="ECO:0000256" key="7">
    <source>
        <dbReference type="ARBA" id="ARBA00022782"/>
    </source>
</evidence>
<dbReference type="SUPFAM" id="SSF63748">
    <property type="entry name" value="Tudor/PWWP/MBT"/>
    <property type="match status" value="1"/>
</dbReference>
<dbReference type="GO" id="GO:0071546">
    <property type="term" value="C:pi-body"/>
    <property type="evidence" value="ECO:0007669"/>
    <property type="project" value="Ensembl"/>
</dbReference>
<dbReference type="CDD" id="cd20419">
    <property type="entry name" value="Tudor_TDRD5"/>
    <property type="match status" value="1"/>
</dbReference>
<keyword evidence="4" id="KW-0217">Developmental protein</keyword>
<reference evidence="13" key="1">
    <citation type="submission" date="2025-08" db="UniProtKB">
        <authorList>
            <consortium name="Ensembl"/>
        </authorList>
    </citation>
    <scope>IDENTIFICATION</scope>
    <source>
        <strain evidence="13">Glennie</strain>
    </source>
</reference>
<keyword evidence="14" id="KW-1185">Reference proteome</keyword>
<dbReference type="FunCoup" id="A0A6I8NN14">
    <property type="interactions" value="19"/>
</dbReference>
<dbReference type="OMA" id="QFYIHIC"/>
<dbReference type="Gene3D" id="2.40.50.90">
    <property type="match status" value="1"/>
</dbReference>
<organism evidence="13 14">
    <name type="scientific">Ornithorhynchus anatinus</name>
    <name type="common">Duckbill platypus</name>
    <dbReference type="NCBI Taxonomy" id="9258"/>
    <lineage>
        <taxon>Eukaryota</taxon>
        <taxon>Metazoa</taxon>
        <taxon>Chordata</taxon>
        <taxon>Craniata</taxon>
        <taxon>Vertebrata</taxon>
        <taxon>Euteleostomi</taxon>
        <taxon>Mammalia</taxon>
        <taxon>Monotremata</taxon>
        <taxon>Ornithorhynchidae</taxon>
        <taxon>Ornithorhynchus</taxon>
    </lineage>
</organism>
<dbReference type="Gene3D" id="3.30.420.610">
    <property type="entry name" value="LOTUS domain-like"/>
    <property type="match status" value="3"/>
</dbReference>
<dbReference type="InterPro" id="IPR050621">
    <property type="entry name" value="Tudor_domain_containing"/>
</dbReference>
<proteinExistence type="inferred from homology"/>
<evidence type="ECO:0000256" key="6">
    <source>
        <dbReference type="ARBA" id="ARBA00022737"/>
    </source>
</evidence>
<feature type="domain" description="HTH OST-type" evidence="12">
    <location>
        <begin position="174"/>
        <end position="249"/>
    </location>
</feature>
<feature type="region of interest" description="Disordered" evidence="10">
    <location>
        <begin position="805"/>
        <end position="841"/>
    </location>
</feature>
<comment type="similarity">
    <text evidence="2">Belongs to the TDRD5 family.</text>
</comment>
<dbReference type="GO" id="GO:0141196">
    <property type="term" value="P:transposable element silencing by piRNA-mediated DNA methylation"/>
    <property type="evidence" value="ECO:0007669"/>
    <property type="project" value="Ensembl"/>
</dbReference>
<keyword evidence="8" id="KW-0744">Spermatogenesis</keyword>
<evidence type="ECO:0000256" key="2">
    <source>
        <dbReference type="ARBA" id="ARBA00010384"/>
    </source>
</evidence>
<evidence type="ECO:0000313" key="13">
    <source>
        <dbReference type="Ensembl" id="ENSOANP00000042477.1"/>
    </source>
</evidence>
<dbReference type="Pfam" id="PF00567">
    <property type="entry name" value="TUDOR"/>
    <property type="match status" value="1"/>
</dbReference>
<evidence type="ECO:0000256" key="1">
    <source>
        <dbReference type="ARBA" id="ARBA00004496"/>
    </source>
</evidence>
<feature type="compositionally biased region" description="Basic residues" evidence="10">
    <location>
        <begin position="147"/>
        <end position="157"/>
    </location>
</feature>
<evidence type="ECO:0000256" key="4">
    <source>
        <dbReference type="ARBA" id="ARBA00022473"/>
    </source>
</evidence>
<keyword evidence="6" id="KW-0677">Repeat</keyword>
<evidence type="ECO:0000313" key="14">
    <source>
        <dbReference type="Proteomes" id="UP000002279"/>
    </source>
</evidence>
<dbReference type="PANTHER" id="PTHR22948:SF19">
    <property type="entry name" value="TUDOR DOMAIN-CONTAINING PROTEIN 5"/>
    <property type="match status" value="1"/>
</dbReference>
<dbReference type="Bgee" id="ENSOANG00000000964">
    <property type="expression patterns" value="Expressed in testis and 1 other cell type or tissue"/>
</dbReference>
<dbReference type="InterPro" id="IPR025605">
    <property type="entry name" value="OST-HTH/LOTUS_dom"/>
</dbReference>
<feature type="region of interest" description="Disordered" evidence="10">
    <location>
        <begin position="1"/>
        <end position="37"/>
    </location>
</feature>
<evidence type="ECO:0000256" key="8">
    <source>
        <dbReference type="ARBA" id="ARBA00022871"/>
    </source>
</evidence>
<dbReference type="InterPro" id="IPR041966">
    <property type="entry name" value="LOTUS-like"/>
</dbReference>
<dbReference type="AlphaFoldDB" id="A0A6I8NN14"/>
<dbReference type="SMART" id="SM00333">
    <property type="entry name" value="TUDOR"/>
    <property type="match status" value="1"/>
</dbReference>
<dbReference type="Ensembl" id="ENSOANT00000058685.1">
    <property type="protein sequence ID" value="ENSOANP00000042477.1"/>
    <property type="gene ID" value="ENSOANG00000000964.4"/>
</dbReference>
<reference evidence="13" key="2">
    <citation type="submission" date="2025-09" db="UniProtKB">
        <authorList>
            <consortium name="Ensembl"/>
        </authorList>
    </citation>
    <scope>IDENTIFICATION</scope>
    <source>
        <strain evidence="13">Glennie</strain>
    </source>
</reference>
<sequence>MRGAPPSQSPVLPARRTVFQPSSPPPPPATGRAGFFRASPTARTLPTVAMSDQERIQECLRKEIRSLLISIKDGVSLLQLEREYLSMVGNPLPLQLLGYRSTMELVLDMPDVIHISHCGNGSIILKAIPDEATKGIANLVAKQRSSSKMKNGMHKGRSQFSFGPRSKAPPRGRVPPVLPAVVRSELKDLLTFSPVLLSDFEKAFAKRFGRSFQYMQYGFLSLFEMLNAASDIITIQQTRAGSLLTLKKNLSVEHPKKLSVGKAVVQEVGKKQPLIPLSKEKAHTSPTEPPKQILHRGETSELCQVENSYPEKLNQLENKFKSMIVQTGPGRTVSSELKEKIRFIVAKFPEGLPISKLPGEFEEIFKENLSPKELGFLSVVELVGALSDVLHVEFKEGEQDFLVFDAEKKWVTSGKQRLAVKEKKVEDKALISSPPRNSLFTADNGDTAWNWHTESQEPCNKFKAIVEPVPQIRGTQPAVLQDVLHRAQDSEAQITQGGNDEPLRSRDSLPSLEISAPEIPPDAVLDKKLCRLPLLDSSTLVGVFVEYIISPSQFYIRIYSRDSSELLEDMMIEMRRCYSNSLVSDRYVMPESMIQPGHLCCVRISEDMWWYRVIIHRVRKQEVEVFYPDFGNLGTVQKSSLRFLKCCYTKLPAQAIPCSLAWVRPIMGRWTSGAVMQFQKLCGLKPLVGVVDEYVDGVLNLFLCDTSSDEDIYFHLVLRAEGHAIVCRENIPSKGFKELNPLALYTKAISKSEEAGLTELCFSAQHYLSEDRRITNPQLEKNDVKTTNDQQTDIYVEPRANTQLLDSDLNSWKPQEKDPKKPNPEPTKPEQKIQKKAQSSLEMPYLESVSVGEDIWDENWLITQTGTEGQCHSAAENTWDEGWQSSDLKNIPRITGQKLEFQKQSGQERTPDTTKDPKPSDLGDSSDASVLSKSLEEFYISLVRSQQSNEMSQHEPKHFQTPPKQISLPTAPFTCNLLSAIPDSQEKLNGSLKNEDSSGTPPLPLIENCIHPHHQATDHISLLSPEHQRSQKLYVPQGTATAALGAAARLATSSSFLQWHPSLRRMEA</sequence>
<accession>A0A6I8NN14</accession>
<dbReference type="FunFam" id="2.30.30.140:FF:000051">
    <property type="entry name" value="Tudor domain-containing protein 5"/>
    <property type="match status" value="1"/>
</dbReference>
<dbReference type="GO" id="GO:0030719">
    <property type="term" value="P:P granule organization"/>
    <property type="evidence" value="ECO:0007669"/>
    <property type="project" value="Ensembl"/>
</dbReference>
<dbReference type="InterPro" id="IPR035437">
    <property type="entry name" value="SNase_OB-fold_sf"/>
</dbReference>
<feature type="domain" description="HTH OST-type" evidence="12">
    <location>
        <begin position="333"/>
        <end position="407"/>
    </location>
</feature>
<evidence type="ECO:0000256" key="10">
    <source>
        <dbReference type="SAM" id="MobiDB-lite"/>
    </source>
</evidence>
<dbReference type="FunFam" id="3.30.420.610:FF:000007">
    <property type="entry name" value="Tudor domain-containing protein 5"/>
    <property type="match status" value="1"/>
</dbReference>
<dbReference type="GO" id="GO:0007286">
    <property type="term" value="P:spermatid development"/>
    <property type="evidence" value="ECO:0007669"/>
    <property type="project" value="Ensembl"/>
</dbReference>
<dbReference type="Proteomes" id="UP000002279">
    <property type="component" value="Unplaced"/>
</dbReference>